<organism evidence="2 3">
    <name type="scientific">Ostreobium quekettii</name>
    <dbReference type="NCBI Taxonomy" id="121088"/>
    <lineage>
        <taxon>Eukaryota</taxon>
        <taxon>Viridiplantae</taxon>
        <taxon>Chlorophyta</taxon>
        <taxon>core chlorophytes</taxon>
        <taxon>Ulvophyceae</taxon>
        <taxon>TCBD clade</taxon>
        <taxon>Bryopsidales</taxon>
        <taxon>Ostreobineae</taxon>
        <taxon>Ostreobiaceae</taxon>
        <taxon>Ostreobium</taxon>
    </lineage>
</organism>
<feature type="signal peptide" evidence="1">
    <location>
        <begin position="1"/>
        <end position="25"/>
    </location>
</feature>
<proteinExistence type="predicted"/>
<dbReference type="OrthoDB" id="510012at2759"/>
<evidence type="ECO:0000313" key="2">
    <source>
        <dbReference type="EMBL" id="CAD7700381.1"/>
    </source>
</evidence>
<accession>A0A8S1J9U4</accession>
<reference evidence="2" key="1">
    <citation type="submission" date="2020-12" db="EMBL/GenBank/DDBJ databases">
        <authorList>
            <person name="Iha C."/>
        </authorList>
    </citation>
    <scope>NUCLEOTIDE SEQUENCE</scope>
</reference>
<dbReference type="InterPro" id="IPR013320">
    <property type="entry name" value="ConA-like_dom_sf"/>
</dbReference>
<keyword evidence="1" id="KW-0732">Signal</keyword>
<feature type="chain" id="PRO_5035939094" evidence="1">
    <location>
        <begin position="26"/>
        <end position="800"/>
    </location>
</feature>
<comment type="caution">
    <text evidence="2">The sequence shown here is derived from an EMBL/GenBank/DDBJ whole genome shotgun (WGS) entry which is preliminary data.</text>
</comment>
<evidence type="ECO:0000313" key="3">
    <source>
        <dbReference type="Proteomes" id="UP000708148"/>
    </source>
</evidence>
<dbReference type="Proteomes" id="UP000708148">
    <property type="component" value="Unassembled WGS sequence"/>
</dbReference>
<dbReference type="AlphaFoldDB" id="A0A8S1J9U4"/>
<dbReference type="EMBL" id="CAJHUC010001243">
    <property type="protein sequence ID" value="CAD7700381.1"/>
    <property type="molecule type" value="Genomic_DNA"/>
</dbReference>
<dbReference type="Gene3D" id="2.60.120.200">
    <property type="match status" value="1"/>
</dbReference>
<protein>
    <submittedName>
        <fullName evidence="2">Uncharacterized protein</fullName>
    </submittedName>
</protein>
<gene>
    <name evidence="2" type="ORF">OSTQU699_LOCUS5740</name>
</gene>
<sequence length="800" mass="87530">MVPCGKGRLLHHIIWLLICGLGVDGRKGFIKNGRLQPLVPGQAQGRNILKDDTFLPNAESFVGHVTSDPGQEFGLCTLNESRWHLETNAVCKDKLTCVPILTPVHTPGRQQDLERRGVCVKFQEPVSYVFDSNGSMPIPVAYFPLTDGNTASWPIKSFEAVNASTAVFSDDEIFGRVLHCKEGAVVLPSVSYGRTGQFAINMWVRPMGPRDDIAYQYIYSHTKLGGQPGGLSDSQIHIYLARSGLPAHGVLRTMVKDGNDVGASNFLDSDGVVSNNGLRAALEENPNLFDNKWHMVTVTSNGASEKGFSLYIDGKIAGKMAEEEPNQEAEGGDPVNLSGEIFLCSRTDQSPQRLFNGKLAHLALFDERLSPPDVMRLYATFFSTKAMLQHGSPEGKHFTKDGHPCYFPAILRGGWVDECSLVDDFLQCPFAPGSWQKCDQRNVSNAIEGQRGEARKRDLAVNRYTSDGETCHFPAFYGGRWSSDCLEINGKSRCQVEGSTVWKECSEYEPSAGEEEASLQSPTRMTIRGEPCEFPFLHDGKKMTDCTIIAGHWSCKVDSGEIVPCRVERDPGTDSTTKSSELPISRVTVDGEKCSFPFWFDATSIGDCANMDGVPTCATNEGVLKECAPLRLAISGKPCAFPFERDGINHTECLEIEGESQCMIADGKMEACAPVELQIPPAFSFSVNGDATLLAGRVTVHNNVCSFPFWYGGVLHSTCVPRFEGDADSFCHTGQGNLEQCKPVRRTVDGKDCSFPSIFNGDVLLDCVEQSGDEWCTAADGDFQICAPANQRVPQELLVP</sequence>
<dbReference type="Pfam" id="PF13385">
    <property type="entry name" value="Laminin_G_3"/>
    <property type="match status" value="1"/>
</dbReference>
<name>A0A8S1J9U4_9CHLO</name>
<keyword evidence="3" id="KW-1185">Reference proteome</keyword>
<dbReference type="SUPFAM" id="SSF49899">
    <property type="entry name" value="Concanavalin A-like lectins/glucanases"/>
    <property type="match status" value="1"/>
</dbReference>
<evidence type="ECO:0000256" key="1">
    <source>
        <dbReference type="SAM" id="SignalP"/>
    </source>
</evidence>